<evidence type="ECO:0000313" key="6">
    <source>
        <dbReference type="Proteomes" id="UP000295244"/>
    </source>
</evidence>
<dbReference type="HAMAP" id="MF_00023">
    <property type="entry name" value="SmpB"/>
    <property type="match status" value="1"/>
</dbReference>
<dbReference type="NCBIfam" id="TIGR00086">
    <property type="entry name" value="smpB"/>
    <property type="match status" value="1"/>
</dbReference>
<feature type="compositionally biased region" description="Basic and acidic residues" evidence="4">
    <location>
        <begin position="127"/>
        <end position="153"/>
    </location>
</feature>
<dbReference type="OrthoDB" id="9805462at2"/>
<dbReference type="PROSITE" id="PS01317">
    <property type="entry name" value="SSRP"/>
    <property type="match status" value="1"/>
</dbReference>
<dbReference type="GO" id="GO:0005829">
    <property type="term" value="C:cytosol"/>
    <property type="evidence" value="ECO:0007669"/>
    <property type="project" value="TreeGrafter"/>
</dbReference>
<gene>
    <name evidence="3 5" type="primary">smpB</name>
    <name evidence="5" type="ORF">E0L93_04650</name>
</gene>
<name>A0A4R1BQA5_9ACTN</name>
<comment type="similarity">
    <text evidence="3">Belongs to the SmpB family.</text>
</comment>
<dbReference type="PANTHER" id="PTHR30308">
    <property type="entry name" value="TMRNA-BINDING COMPONENT OF TRANS-TRANSLATION TAGGING COMPLEX"/>
    <property type="match status" value="1"/>
</dbReference>
<dbReference type="InterPro" id="IPR023620">
    <property type="entry name" value="SmpB"/>
</dbReference>
<reference evidence="5 6" key="1">
    <citation type="submission" date="2019-03" db="EMBL/GenBank/DDBJ databases">
        <title>Whole genome sequence of a novel Rubrobacter taiwanensis strain, isolated from Yellowstone National Park.</title>
        <authorList>
            <person name="Freed S."/>
            <person name="Ramaley R.F."/>
            <person name="Kyndt J.A."/>
        </authorList>
    </citation>
    <scope>NUCLEOTIDE SEQUENCE [LARGE SCALE GENOMIC DNA]</scope>
    <source>
        <strain evidence="5 6">Yellowstone</strain>
    </source>
</reference>
<dbReference type="RefSeq" id="WP_132689167.1">
    <property type="nucleotide sequence ID" value="NZ_SKBU01000008.1"/>
</dbReference>
<dbReference type="CDD" id="cd09294">
    <property type="entry name" value="SmpB"/>
    <property type="match status" value="1"/>
</dbReference>
<accession>A0A4R1BQA5</accession>
<comment type="function">
    <text evidence="3">Required for rescue of stalled ribosomes mediated by trans-translation. Binds to transfer-messenger RNA (tmRNA), required for stable association of tmRNA with ribosomes. tmRNA and SmpB together mimic tRNA shape, replacing the anticodon stem-loop with SmpB. tmRNA is encoded by the ssrA gene; the 2 termini fold to resemble tRNA(Ala) and it encodes a 'tag peptide', a short internal open reading frame. During trans-translation Ala-aminoacylated tmRNA acts like a tRNA, entering the A-site of stalled ribosomes, displacing the stalled mRNA. The ribosome then switches to translate the ORF on the tmRNA; the nascent peptide is terminated with the 'tag peptide' encoded by the tmRNA and targeted for degradation. The ribosome is freed to recommence translation, which seems to be the essential function of trans-translation.</text>
</comment>
<dbReference type="GO" id="GO:0070930">
    <property type="term" value="P:trans-translation-dependent protein tagging"/>
    <property type="evidence" value="ECO:0007669"/>
    <property type="project" value="TreeGrafter"/>
</dbReference>
<evidence type="ECO:0000256" key="2">
    <source>
        <dbReference type="ARBA" id="ARBA00022884"/>
    </source>
</evidence>
<dbReference type="InterPro" id="IPR000037">
    <property type="entry name" value="SsrA-bd_prot"/>
</dbReference>
<evidence type="ECO:0000313" key="5">
    <source>
        <dbReference type="EMBL" id="TCJ19446.1"/>
    </source>
</evidence>
<dbReference type="InterPro" id="IPR020081">
    <property type="entry name" value="SsrA-bd_prot_CS"/>
</dbReference>
<keyword evidence="2 3" id="KW-0694">RNA-binding</keyword>
<proteinExistence type="inferred from homology"/>
<comment type="caution">
    <text evidence="5">The sequence shown here is derived from an EMBL/GenBank/DDBJ whole genome shotgun (WGS) entry which is preliminary data.</text>
</comment>
<evidence type="ECO:0000256" key="4">
    <source>
        <dbReference type="SAM" id="MobiDB-lite"/>
    </source>
</evidence>
<organism evidence="5 6">
    <name type="scientific">Rubrobacter taiwanensis</name>
    <dbReference type="NCBI Taxonomy" id="185139"/>
    <lineage>
        <taxon>Bacteria</taxon>
        <taxon>Bacillati</taxon>
        <taxon>Actinomycetota</taxon>
        <taxon>Rubrobacteria</taxon>
        <taxon>Rubrobacterales</taxon>
        <taxon>Rubrobacteraceae</taxon>
        <taxon>Rubrobacter</taxon>
    </lineage>
</organism>
<dbReference type="Proteomes" id="UP000295244">
    <property type="component" value="Unassembled WGS sequence"/>
</dbReference>
<evidence type="ECO:0000256" key="3">
    <source>
        <dbReference type="HAMAP-Rule" id="MF_00023"/>
    </source>
</evidence>
<dbReference type="GO" id="GO:0070929">
    <property type="term" value="P:trans-translation"/>
    <property type="evidence" value="ECO:0007669"/>
    <property type="project" value="UniProtKB-UniRule"/>
</dbReference>
<feature type="region of interest" description="Disordered" evidence="4">
    <location>
        <begin position="125"/>
        <end position="153"/>
    </location>
</feature>
<dbReference type="AlphaFoldDB" id="A0A4R1BQA5"/>
<keyword evidence="1 3" id="KW-0963">Cytoplasm</keyword>
<dbReference type="SUPFAM" id="SSF74982">
    <property type="entry name" value="Small protein B (SmpB)"/>
    <property type="match status" value="1"/>
</dbReference>
<dbReference type="NCBIfam" id="NF003843">
    <property type="entry name" value="PRK05422.1"/>
    <property type="match status" value="1"/>
</dbReference>
<dbReference type="Gene3D" id="2.40.280.10">
    <property type="match status" value="1"/>
</dbReference>
<protein>
    <recommendedName>
        <fullName evidence="3">SsrA-binding protein</fullName>
    </recommendedName>
    <alternativeName>
        <fullName evidence="3">Small protein B</fullName>
    </alternativeName>
</protein>
<comment type="subcellular location">
    <subcellularLocation>
        <location evidence="3">Cytoplasm</location>
    </subcellularLocation>
    <text evidence="3">The tmRNA-SmpB complex associates with stalled 70S ribosomes.</text>
</comment>
<dbReference type="Pfam" id="PF01668">
    <property type="entry name" value="SmpB"/>
    <property type="match status" value="1"/>
</dbReference>
<dbReference type="GO" id="GO:0003723">
    <property type="term" value="F:RNA binding"/>
    <property type="evidence" value="ECO:0007669"/>
    <property type="project" value="UniProtKB-UniRule"/>
</dbReference>
<sequence>MKLFAQNKKALHDFNVEETYEAGIALTGPEVKSIREGRANLRESYARVRNGEVFLIGAHVSPYKNATNVPQNPTRDRKLLLHRGEISRLSGKSQEEGKTLIPLKLYGKNGKIKVELAVASRKKQYDKRREIARKSAEREMQRAIKDSLRRSRP</sequence>
<keyword evidence="6" id="KW-1185">Reference proteome</keyword>
<dbReference type="PANTHER" id="PTHR30308:SF2">
    <property type="entry name" value="SSRA-BINDING PROTEIN"/>
    <property type="match status" value="1"/>
</dbReference>
<dbReference type="EMBL" id="SKBU01000008">
    <property type="protein sequence ID" value="TCJ19446.1"/>
    <property type="molecule type" value="Genomic_DNA"/>
</dbReference>
<evidence type="ECO:0000256" key="1">
    <source>
        <dbReference type="ARBA" id="ARBA00022490"/>
    </source>
</evidence>